<evidence type="ECO:0000259" key="2">
    <source>
        <dbReference type="Pfam" id="PF20014"/>
    </source>
</evidence>
<dbReference type="InterPro" id="IPR049532">
    <property type="entry name" value="GAP1-like_C"/>
</dbReference>
<evidence type="ECO:0000313" key="5">
    <source>
        <dbReference type="Proteomes" id="UP000282454"/>
    </source>
</evidence>
<dbReference type="RefSeq" id="WP_170224678.1">
    <property type="nucleotide sequence ID" value="NZ_RCDD01000008.1"/>
</dbReference>
<gene>
    <name evidence="4" type="ORF">CLV68_6190</name>
</gene>
<reference evidence="4 5" key="1">
    <citation type="submission" date="2018-10" db="EMBL/GenBank/DDBJ databases">
        <title>Genomic Encyclopedia of Archaeal and Bacterial Type Strains, Phase II (KMG-II): from individual species to whole genera.</title>
        <authorList>
            <person name="Goeker M."/>
        </authorList>
    </citation>
    <scope>NUCLEOTIDE SEQUENCE [LARGE SCALE GENOMIC DNA]</scope>
    <source>
        <strain evidence="4 5">DSM 45657</strain>
    </source>
</reference>
<proteinExistence type="predicted"/>
<protein>
    <submittedName>
        <fullName evidence="4">Uncharacterized protein</fullName>
    </submittedName>
</protein>
<dbReference type="Pfam" id="PF20052">
    <property type="entry name" value="GAP1-C"/>
    <property type="match status" value="1"/>
</dbReference>
<feature type="domain" description="GTPase-associated protein 1-like C-terminal" evidence="3">
    <location>
        <begin position="406"/>
        <end position="700"/>
    </location>
</feature>
<name>A0A421AWS6_9PSEU</name>
<comment type="caution">
    <text evidence="4">The sequence shown here is derived from an EMBL/GenBank/DDBJ whole genome shotgun (WGS) entry which is preliminary data.</text>
</comment>
<dbReference type="Proteomes" id="UP000282454">
    <property type="component" value="Unassembled WGS sequence"/>
</dbReference>
<keyword evidence="5" id="KW-1185">Reference proteome</keyword>
<sequence length="740" mass="77652">MTLHQLHYTSCEHGTEGIQGFQISAISAGADRELTELAVRTSTYEIGPEYASAAADALDAVPATFGYVPVGGRGVLFLSTYTGADYTGRMGNYFAHAIMSDDIDRDLGGALPVDLWRSPLWVSEHAGGDQVLPAVPRLVAGAADPPSASGDLLARVVSAVQAVLTTGRGRVIVVVDAPGAAVPLLATITRSLPRSLALRVSFLSYSARPERQEVTICATTRGTRLPTYGDFVVVDATGGTGDQVPVTAFAETVRSRWEGRGERGLAELAELAERVSPPLAAAELDTFAVVADLGARGRVDGITEPELLASVTMALTRLPKGVFGEQAWSVVASRAGSVGMSDVAGWAAVLRDQPHAPRSLLLAYYAAALGSADGTWLPALAPRELGEVVHEILVPKVIDGLDLPGDVLARRPEIVDALVDALAAELTRPGVAHRVYAGMTKRTAQVISAAGSGSPAVRAATAVALARHGEADPVDVLAGFGRELGPDAEPVARLLWPNGLTIKDAVRTVRGLNPALLAGSGLSAQAVALVVAAVRTGKLDSEITRLAGELAGQPHLDGDTAAALDAVKLIAAVDRVTAKQAEATPIQSAIAVARRVDRDLARLVTDAVASALVRLQPNPAFGIILGDALRTGGDSLRTAYEGHAVKALAKMNPTAVANAVHAWATLADSTTRRQLVEHTLPKAVGKRGRRDLDRIGVALLGAARGSQPPSRSTSWQSWWKNWRRKHEHVSIWRSLFGRKK</sequence>
<dbReference type="AlphaFoldDB" id="A0A421AWS6"/>
<dbReference type="Pfam" id="PF20014">
    <property type="entry name" value="GAP1-M"/>
    <property type="match status" value="1"/>
</dbReference>
<organism evidence="4 5">
    <name type="scientific">Actinokineospora cianjurensis</name>
    <dbReference type="NCBI Taxonomy" id="585224"/>
    <lineage>
        <taxon>Bacteria</taxon>
        <taxon>Bacillati</taxon>
        <taxon>Actinomycetota</taxon>
        <taxon>Actinomycetes</taxon>
        <taxon>Pseudonocardiales</taxon>
        <taxon>Pseudonocardiaceae</taxon>
        <taxon>Actinokineospora</taxon>
    </lineage>
</organism>
<evidence type="ECO:0000313" key="4">
    <source>
        <dbReference type="EMBL" id="RLK54187.1"/>
    </source>
</evidence>
<feature type="domain" description="GTPase-associated protein 1 middle" evidence="2">
    <location>
        <begin position="151"/>
        <end position="222"/>
    </location>
</feature>
<dbReference type="Pfam" id="PF20013">
    <property type="entry name" value="GAP1-N2"/>
    <property type="match status" value="1"/>
</dbReference>
<dbReference type="InterPro" id="IPR045402">
    <property type="entry name" value="GAP1-N2"/>
</dbReference>
<accession>A0A421AWS6</accession>
<evidence type="ECO:0000259" key="1">
    <source>
        <dbReference type="Pfam" id="PF20013"/>
    </source>
</evidence>
<feature type="domain" description="GTPase-associated protein 1 N-terminal" evidence="1">
    <location>
        <begin position="3"/>
        <end position="136"/>
    </location>
</feature>
<dbReference type="InterPro" id="IPR045401">
    <property type="entry name" value="GAP1-M"/>
</dbReference>
<dbReference type="EMBL" id="RCDD01000008">
    <property type="protein sequence ID" value="RLK54187.1"/>
    <property type="molecule type" value="Genomic_DNA"/>
</dbReference>
<evidence type="ECO:0000259" key="3">
    <source>
        <dbReference type="Pfam" id="PF20052"/>
    </source>
</evidence>